<dbReference type="InterPro" id="IPR001487">
    <property type="entry name" value="Bromodomain"/>
</dbReference>
<keyword evidence="1 2" id="KW-0103">Bromodomain</keyword>
<dbReference type="PROSITE" id="PS50014">
    <property type="entry name" value="BROMODOMAIN_2"/>
    <property type="match status" value="1"/>
</dbReference>
<feature type="region of interest" description="Disordered" evidence="3">
    <location>
        <begin position="419"/>
        <end position="456"/>
    </location>
</feature>
<protein>
    <recommendedName>
        <fullName evidence="4">Bromo domain-containing protein</fullName>
    </recommendedName>
</protein>
<reference evidence="5" key="1">
    <citation type="submission" date="2014-09" db="EMBL/GenBank/DDBJ databases">
        <authorList>
            <person name="Magalhaes I.L.F."/>
            <person name="Oliveira U."/>
            <person name="Santos F.R."/>
            <person name="Vidigal T.H.D.A."/>
            <person name="Brescovit A.D."/>
            <person name="Santos A.J."/>
        </authorList>
    </citation>
    <scope>NUCLEOTIDE SEQUENCE</scope>
    <source>
        <tissue evidence="5">Shoot tissue taken approximately 20 cm above the soil surface</tissue>
    </source>
</reference>
<feature type="compositionally biased region" description="Basic and acidic residues" evidence="3">
    <location>
        <begin position="211"/>
        <end position="244"/>
    </location>
</feature>
<evidence type="ECO:0000313" key="5">
    <source>
        <dbReference type="EMBL" id="JAD78704.1"/>
    </source>
</evidence>
<feature type="compositionally biased region" description="Polar residues" evidence="3">
    <location>
        <begin position="149"/>
        <end position="165"/>
    </location>
</feature>
<name>A0A0A9CQW6_ARUDO</name>
<feature type="compositionally biased region" description="Basic and acidic residues" evidence="3">
    <location>
        <begin position="481"/>
        <end position="491"/>
    </location>
</feature>
<feature type="domain" description="Bromo" evidence="4">
    <location>
        <begin position="257"/>
        <end position="330"/>
    </location>
</feature>
<evidence type="ECO:0000259" key="4">
    <source>
        <dbReference type="PROSITE" id="PS50014"/>
    </source>
</evidence>
<dbReference type="InterPro" id="IPR018359">
    <property type="entry name" value="Bromodomain_CS"/>
</dbReference>
<dbReference type="SMART" id="SM00297">
    <property type="entry name" value="BROMO"/>
    <property type="match status" value="1"/>
</dbReference>
<proteinExistence type="predicted"/>
<dbReference type="PANTHER" id="PTHR47809">
    <property type="entry name" value="DNA-BINDING BROMODOMAIN-CONTAINING PROTEIN"/>
    <property type="match status" value="1"/>
</dbReference>
<feature type="compositionally biased region" description="Low complexity" evidence="3">
    <location>
        <begin position="176"/>
        <end position="185"/>
    </location>
</feature>
<dbReference type="SUPFAM" id="SSF47370">
    <property type="entry name" value="Bromodomain"/>
    <property type="match status" value="1"/>
</dbReference>
<organism evidence="5">
    <name type="scientific">Arundo donax</name>
    <name type="common">Giant reed</name>
    <name type="synonym">Donax arundinaceus</name>
    <dbReference type="NCBI Taxonomy" id="35708"/>
    <lineage>
        <taxon>Eukaryota</taxon>
        <taxon>Viridiplantae</taxon>
        <taxon>Streptophyta</taxon>
        <taxon>Embryophyta</taxon>
        <taxon>Tracheophyta</taxon>
        <taxon>Spermatophyta</taxon>
        <taxon>Magnoliopsida</taxon>
        <taxon>Liliopsida</taxon>
        <taxon>Poales</taxon>
        <taxon>Poaceae</taxon>
        <taxon>PACMAD clade</taxon>
        <taxon>Arundinoideae</taxon>
        <taxon>Arundineae</taxon>
        <taxon>Arundo</taxon>
    </lineage>
</organism>
<feature type="compositionally biased region" description="Pro residues" evidence="3">
    <location>
        <begin position="59"/>
        <end position="73"/>
    </location>
</feature>
<dbReference type="PROSITE" id="PS00633">
    <property type="entry name" value="BROMODOMAIN_1"/>
    <property type="match status" value="1"/>
</dbReference>
<reference evidence="5" key="2">
    <citation type="journal article" date="2015" name="Data Brief">
        <title>Shoot transcriptome of the giant reed, Arundo donax.</title>
        <authorList>
            <person name="Barrero R.A."/>
            <person name="Guerrero F.D."/>
            <person name="Moolhuijzen P."/>
            <person name="Goolsby J.A."/>
            <person name="Tidwell J."/>
            <person name="Bellgard S.E."/>
            <person name="Bellgard M.I."/>
        </authorList>
    </citation>
    <scope>NUCLEOTIDE SEQUENCE</scope>
    <source>
        <tissue evidence="5">Shoot tissue taken approximately 20 cm above the soil surface</tissue>
    </source>
</reference>
<feature type="region of interest" description="Disordered" evidence="3">
    <location>
        <begin position="351"/>
        <end position="385"/>
    </location>
</feature>
<dbReference type="Pfam" id="PF00439">
    <property type="entry name" value="Bromodomain"/>
    <property type="match status" value="1"/>
</dbReference>
<accession>A0A0A9CQW6</accession>
<evidence type="ECO:0000256" key="1">
    <source>
        <dbReference type="ARBA" id="ARBA00023117"/>
    </source>
</evidence>
<dbReference type="InterPro" id="IPR036427">
    <property type="entry name" value="Bromodomain-like_sf"/>
</dbReference>
<evidence type="ECO:0000256" key="3">
    <source>
        <dbReference type="SAM" id="MobiDB-lite"/>
    </source>
</evidence>
<feature type="region of interest" description="Disordered" evidence="3">
    <location>
        <begin position="1"/>
        <end position="91"/>
    </location>
</feature>
<feature type="compositionally biased region" description="Low complexity" evidence="3">
    <location>
        <begin position="48"/>
        <end position="58"/>
    </location>
</feature>
<dbReference type="AlphaFoldDB" id="A0A0A9CQW6"/>
<feature type="region of interest" description="Disordered" evidence="3">
    <location>
        <begin position="104"/>
        <end position="244"/>
    </location>
</feature>
<dbReference type="EMBL" id="GBRH01219191">
    <property type="protein sequence ID" value="JAD78704.1"/>
    <property type="molecule type" value="Transcribed_RNA"/>
</dbReference>
<dbReference type="PRINTS" id="PR00503">
    <property type="entry name" value="BROMODOMAIN"/>
</dbReference>
<feature type="compositionally biased region" description="Basic residues" evidence="3">
    <location>
        <begin position="370"/>
        <end position="381"/>
    </location>
</feature>
<feature type="compositionally biased region" description="Basic residues" evidence="3">
    <location>
        <begin position="1"/>
        <end position="11"/>
    </location>
</feature>
<dbReference type="PANTHER" id="PTHR47809:SF2">
    <property type="entry name" value="DNA-BINDING BROMODOMAIN-CONTAINING PROTEIN"/>
    <property type="match status" value="1"/>
</dbReference>
<feature type="compositionally biased region" description="Low complexity" evidence="3">
    <location>
        <begin position="12"/>
        <end position="41"/>
    </location>
</feature>
<dbReference type="Gene3D" id="1.20.920.10">
    <property type="entry name" value="Bromodomain-like"/>
    <property type="match status" value="1"/>
</dbReference>
<evidence type="ECO:0000256" key="2">
    <source>
        <dbReference type="PROSITE-ProRule" id="PRU00035"/>
    </source>
</evidence>
<feature type="region of interest" description="Disordered" evidence="3">
    <location>
        <begin position="471"/>
        <end position="491"/>
    </location>
</feature>
<feature type="compositionally biased region" description="Polar residues" evidence="3">
    <location>
        <begin position="419"/>
        <end position="449"/>
    </location>
</feature>
<sequence length="591" mass="64922">MKRKRGRKPGKKAAPPTAAVEAASSESPSSPSTEPAISPAEQAEDDAPVTITAAAVAAPEPPPPPPPPEPPQKPSAATPANPADIPYTKPKVGAVYGRVKLKFKSSKAVEPQPQQGSSDAQAPAADAGKSGSAAVPEVVKEEVSVEKTTALTDGQQTDGQASELSGSDKEKGVRKVGGIKIKSVGLSSIQNNTPDRKADSVDENPPSKQETVSENKEIEEALEPRSSQESEEKQSTSERQRDEKELAAALEAIKKVMKMDAAEPFNTPVDPVALGIPDYFDIIDTPMDFGTICQDLERGNKYMNSEDVYKDVQFIWDNCTKYNSKGDYIIELMKRVKKAFMKNWLAAGLYTDAPESGGNDNTGDEDAKGHSKSKSKNKRRRPGNDRHKNDCICAVCQVTRRKKERDEILAVVENETAAINSNTSDQNNLEGNSGTNNPDTSSSQEQPAQTDVYKETAEANDSDIQMEDLGKISSDQPSSLPHHDYEDEGSRQYFEEKERVEYRDMNGQEEHTPTQPNDYSEFEHHQHKVQIDSSQEVEMEDYPIQQQNPSFLQLCARLFPSDQSSIFRGHHSLFQRRQAPLKESPLHVTMS</sequence>